<gene>
    <name evidence="2" type="ORF">Cadr_000031000</name>
</gene>
<proteinExistence type="predicted"/>
<dbReference type="EMBL" id="JWIN03000039">
    <property type="protein sequence ID" value="KAB1252363.1"/>
    <property type="molecule type" value="Genomic_DNA"/>
</dbReference>
<evidence type="ECO:0000313" key="3">
    <source>
        <dbReference type="Proteomes" id="UP000299084"/>
    </source>
</evidence>
<evidence type="ECO:0000256" key="1">
    <source>
        <dbReference type="SAM" id="MobiDB-lite"/>
    </source>
</evidence>
<dbReference type="Proteomes" id="UP000299084">
    <property type="component" value="Unassembled WGS sequence"/>
</dbReference>
<keyword evidence="3" id="KW-1185">Reference proteome</keyword>
<keyword evidence="2" id="KW-0675">Receptor</keyword>
<reference evidence="2 3" key="1">
    <citation type="journal article" date="2019" name="Mol. Ecol. Resour.">
        <title>Improving Illumina assemblies with Hi-C and long reads: an example with the North African dromedary.</title>
        <authorList>
            <person name="Elbers J.P."/>
            <person name="Rogers M.F."/>
            <person name="Perelman P.L."/>
            <person name="Proskuryakova A.A."/>
            <person name="Serdyukova N.A."/>
            <person name="Johnson W.E."/>
            <person name="Horin P."/>
            <person name="Corander J."/>
            <person name="Murphy D."/>
            <person name="Burger P.A."/>
        </authorList>
    </citation>
    <scope>NUCLEOTIDE SEQUENCE [LARGE SCALE GENOMIC DNA]</scope>
    <source>
        <strain evidence="2">Drom800</strain>
        <tissue evidence="2">Blood</tissue>
    </source>
</reference>
<protein>
    <submittedName>
        <fullName evidence="2">Insulin-like growth factor 1 receptor</fullName>
    </submittedName>
</protein>
<feature type="region of interest" description="Disordered" evidence="1">
    <location>
        <begin position="220"/>
        <end position="250"/>
    </location>
</feature>
<sequence length="357" mass="39574">MGVVTCGPLPALLMGSLRLSRAFFTPPGWEWSDWSRELCIPGNVLKLKFISDGSMNGWGWLFIIYPITPAMGKEGPSLQPPGLADPRGSFHSPGCSLSIKLLLQVDGELEPALSAQQQPELLHCAVVAPASGQLPSLHNYCSKDEIPIRKYADGTINGEEAEKQAEKEEAESCKVFKISLHNAIFMPGKTLEPPALHTAGDICSLRDDRAMARVLVQTQKEAEGGHAARQHHRTQLKQEHHGGGHLNTTDPEELKMEYHFFESRVDKERTVISNLWLFVLSCINTHSCNHEAEKLGCSASNFVFERTMPAGTQYLPEVRLKKRVMRNQLQADASKPFDPRPSTWTFPSGVGPFAVWL</sequence>
<organism evidence="2 3">
    <name type="scientific">Camelus dromedarius</name>
    <name type="common">Dromedary</name>
    <name type="synonym">Arabian camel</name>
    <dbReference type="NCBI Taxonomy" id="9838"/>
    <lineage>
        <taxon>Eukaryota</taxon>
        <taxon>Metazoa</taxon>
        <taxon>Chordata</taxon>
        <taxon>Craniata</taxon>
        <taxon>Vertebrata</taxon>
        <taxon>Euteleostomi</taxon>
        <taxon>Mammalia</taxon>
        <taxon>Eutheria</taxon>
        <taxon>Laurasiatheria</taxon>
        <taxon>Artiodactyla</taxon>
        <taxon>Tylopoda</taxon>
        <taxon>Camelidae</taxon>
        <taxon>Camelus</taxon>
    </lineage>
</organism>
<evidence type="ECO:0000313" key="2">
    <source>
        <dbReference type="EMBL" id="KAB1252363.1"/>
    </source>
</evidence>
<comment type="caution">
    <text evidence="2">The sequence shown here is derived from an EMBL/GenBank/DDBJ whole genome shotgun (WGS) entry which is preliminary data.</text>
</comment>
<accession>A0A5N4C0G0</accession>
<name>A0A5N4C0G0_CAMDR</name>
<dbReference type="AlphaFoldDB" id="A0A5N4C0G0"/>